<keyword evidence="2" id="KW-1185">Reference proteome</keyword>
<organism evidence="1 2">
    <name type="scientific">Cytobacillus praedii</name>
    <dbReference type="NCBI Taxonomy" id="1742358"/>
    <lineage>
        <taxon>Bacteria</taxon>
        <taxon>Bacillati</taxon>
        <taxon>Bacillota</taxon>
        <taxon>Bacilli</taxon>
        <taxon>Bacillales</taxon>
        <taxon>Bacillaceae</taxon>
        <taxon>Cytobacillus</taxon>
    </lineage>
</organism>
<dbReference type="OrthoDB" id="1122256at2"/>
<comment type="caution">
    <text evidence="1">The sequence shown here is derived from an EMBL/GenBank/DDBJ whole genome shotgun (WGS) entry which is preliminary data.</text>
</comment>
<dbReference type="Proteomes" id="UP000293846">
    <property type="component" value="Unassembled WGS sequence"/>
</dbReference>
<dbReference type="InterPro" id="IPR025432">
    <property type="entry name" value="YhfH-like"/>
</dbReference>
<name>A0A4R1ATQ9_9BACI</name>
<dbReference type="EMBL" id="SJTH01000017">
    <property type="protein sequence ID" value="TCJ03457.1"/>
    <property type="molecule type" value="Genomic_DNA"/>
</dbReference>
<dbReference type="RefSeq" id="WP_131237452.1">
    <property type="nucleotide sequence ID" value="NZ_SJTH01000017.1"/>
</dbReference>
<dbReference type="STRING" id="1742358.GCA_001439605_04395"/>
<evidence type="ECO:0000313" key="1">
    <source>
        <dbReference type="EMBL" id="TCJ03457.1"/>
    </source>
</evidence>
<proteinExistence type="predicted"/>
<dbReference type="Pfam" id="PF14149">
    <property type="entry name" value="YhfH"/>
    <property type="match status" value="1"/>
</dbReference>
<sequence length="44" mass="4911">MINVANELPKGIQGKVCPECGQKVHEHVETNMLECDRCLSKKAE</sequence>
<gene>
    <name evidence="1" type="ORF">E0Y62_14500</name>
</gene>
<protein>
    <submittedName>
        <fullName evidence="1">YhfH family protein</fullName>
    </submittedName>
</protein>
<accession>A0A4R1ATQ9</accession>
<evidence type="ECO:0000313" key="2">
    <source>
        <dbReference type="Proteomes" id="UP000293846"/>
    </source>
</evidence>
<dbReference type="AlphaFoldDB" id="A0A4R1ATQ9"/>
<reference evidence="1 2" key="1">
    <citation type="submission" date="2019-03" db="EMBL/GenBank/DDBJ databases">
        <authorList>
            <person name="Jensen L."/>
            <person name="Storgaard J."/>
            <person name="Sulaj E."/>
            <person name="Schramm A."/>
            <person name="Marshall I.P.G."/>
        </authorList>
    </citation>
    <scope>NUCLEOTIDE SEQUENCE [LARGE SCALE GENOMIC DNA]</scope>
    <source>
        <strain evidence="1 2">2017H2G3</strain>
    </source>
</reference>